<dbReference type="SUPFAM" id="SSF88659">
    <property type="entry name" value="Sigma3 and sigma4 domains of RNA polymerase sigma factors"/>
    <property type="match status" value="1"/>
</dbReference>
<evidence type="ECO:0000256" key="2">
    <source>
        <dbReference type="ARBA" id="ARBA00023015"/>
    </source>
</evidence>
<evidence type="ECO:0000256" key="4">
    <source>
        <dbReference type="ARBA" id="ARBA00023163"/>
    </source>
</evidence>
<accession>A0ABW5L4L3</accession>
<name>A0ABW5L4L3_9SPHI</name>
<dbReference type="PANTHER" id="PTHR43133">
    <property type="entry name" value="RNA POLYMERASE ECF-TYPE SIGMA FACTO"/>
    <property type="match status" value="1"/>
</dbReference>
<keyword evidence="4" id="KW-0804">Transcription</keyword>
<dbReference type="InterPro" id="IPR007627">
    <property type="entry name" value="RNA_pol_sigma70_r2"/>
</dbReference>
<evidence type="ECO:0000256" key="1">
    <source>
        <dbReference type="ARBA" id="ARBA00010641"/>
    </source>
</evidence>
<dbReference type="EMBL" id="JBHULD010000018">
    <property type="protein sequence ID" value="MFD2556124.1"/>
    <property type="molecule type" value="Genomic_DNA"/>
</dbReference>
<protein>
    <submittedName>
        <fullName evidence="7">RNA polymerase sigma factor</fullName>
    </submittedName>
</protein>
<dbReference type="InterPro" id="IPR013324">
    <property type="entry name" value="RNA_pol_sigma_r3/r4-like"/>
</dbReference>
<dbReference type="Proteomes" id="UP001597440">
    <property type="component" value="Unassembled WGS sequence"/>
</dbReference>
<gene>
    <name evidence="7" type="ORF">ACFSQW_17150</name>
</gene>
<dbReference type="InterPro" id="IPR014284">
    <property type="entry name" value="RNA_pol_sigma-70_dom"/>
</dbReference>
<reference evidence="8" key="1">
    <citation type="journal article" date="2019" name="Int. J. Syst. Evol. Microbiol.">
        <title>The Global Catalogue of Microorganisms (GCM) 10K type strain sequencing project: providing services to taxonomists for standard genome sequencing and annotation.</title>
        <authorList>
            <consortium name="The Broad Institute Genomics Platform"/>
            <consortium name="The Broad Institute Genome Sequencing Center for Infectious Disease"/>
            <person name="Wu L."/>
            <person name="Ma J."/>
        </authorList>
    </citation>
    <scope>NUCLEOTIDE SEQUENCE [LARGE SCALE GENOMIC DNA]</scope>
    <source>
        <strain evidence="8">KCTC 52298</strain>
    </source>
</reference>
<dbReference type="Pfam" id="PF04542">
    <property type="entry name" value="Sigma70_r2"/>
    <property type="match status" value="1"/>
</dbReference>
<dbReference type="NCBIfam" id="TIGR02937">
    <property type="entry name" value="sigma70-ECF"/>
    <property type="match status" value="1"/>
</dbReference>
<dbReference type="Gene3D" id="1.10.10.10">
    <property type="entry name" value="Winged helix-like DNA-binding domain superfamily/Winged helix DNA-binding domain"/>
    <property type="match status" value="1"/>
</dbReference>
<keyword evidence="8" id="KW-1185">Reference proteome</keyword>
<evidence type="ECO:0000259" key="6">
    <source>
        <dbReference type="Pfam" id="PF08281"/>
    </source>
</evidence>
<evidence type="ECO:0000313" key="7">
    <source>
        <dbReference type="EMBL" id="MFD2556124.1"/>
    </source>
</evidence>
<organism evidence="7 8">
    <name type="scientific">Sphingobacterium tabacisoli</name>
    <dbReference type="NCBI Taxonomy" id="2044855"/>
    <lineage>
        <taxon>Bacteria</taxon>
        <taxon>Pseudomonadati</taxon>
        <taxon>Bacteroidota</taxon>
        <taxon>Sphingobacteriia</taxon>
        <taxon>Sphingobacteriales</taxon>
        <taxon>Sphingobacteriaceae</taxon>
        <taxon>Sphingobacterium</taxon>
    </lineage>
</organism>
<dbReference type="InterPro" id="IPR036388">
    <property type="entry name" value="WH-like_DNA-bd_sf"/>
</dbReference>
<dbReference type="InterPro" id="IPR014327">
    <property type="entry name" value="RNA_pol_sigma70_bacteroid"/>
</dbReference>
<feature type="domain" description="RNA polymerase sigma-70 region 2" evidence="5">
    <location>
        <begin position="27"/>
        <end position="93"/>
    </location>
</feature>
<dbReference type="RefSeq" id="WP_210352799.1">
    <property type="nucleotide sequence ID" value="NZ_JAEQMU010000001.1"/>
</dbReference>
<keyword evidence="2" id="KW-0805">Transcription regulation</keyword>
<dbReference type="Gene3D" id="1.10.1740.10">
    <property type="match status" value="1"/>
</dbReference>
<dbReference type="InterPro" id="IPR013249">
    <property type="entry name" value="RNA_pol_sigma70_r4_t2"/>
</dbReference>
<sequence>MQPEESYTDQQLFELLKSSDKVAFMEIYRRYQTPLYLFACNLVQQEELAADLVQDIMMSLWEKRTTTSLNTSLEGYLFRAIRYRFFDWIDRQKVRQDYISNFQIFLDHSEWQTDNIVAERELLQVIDQQIEQLPLRMKTIFLMNYRDHLTTEQIAEKLNISRKTVQNQINNANTLLRKHLGKLYWLLFIL</sequence>
<proteinExistence type="inferred from homology"/>
<keyword evidence="3" id="KW-0731">Sigma factor</keyword>
<comment type="caution">
    <text evidence="7">The sequence shown here is derived from an EMBL/GenBank/DDBJ whole genome shotgun (WGS) entry which is preliminary data.</text>
</comment>
<evidence type="ECO:0000313" key="8">
    <source>
        <dbReference type="Proteomes" id="UP001597440"/>
    </source>
</evidence>
<dbReference type="InterPro" id="IPR013325">
    <property type="entry name" value="RNA_pol_sigma_r2"/>
</dbReference>
<feature type="domain" description="RNA polymerase sigma factor 70 region 4 type 2" evidence="6">
    <location>
        <begin position="124"/>
        <end position="172"/>
    </location>
</feature>
<evidence type="ECO:0000256" key="3">
    <source>
        <dbReference type="ARBA" id="ARBA00023082"/>
    </source>
</evidence>
<dbReference type="InterPro" id="IPR039425">
    <property type="entry name" value="RNA_pol_sigma-70-like"/>
</dbReference>
<dbReference type="NCBIfam" id="TIGR02985">
    <property type="entry name" value="Sig70_bacteroi1"/>
    <property type="match status" value="1"/>
</dbReference>
<dbReference type="SUPFAM" id="SSF88946">
    <property type="entry name" value="Sigma2 domain of RNA polymerase sigma factors"/>
    <property type="match status" value="1"/>
</dbReference>
<comment type="similarity">
    <text evidence="1">Belongs to the sigma-70 factor family. ECF subfamily.</text>
</comment>
<dbReference type="Pfam" id="PF08281">
    <property type="entry name" value="Sigma70_r4_2"/>
    <property type="match status" value="1"/>
</dbReference>
<evidence type="ECO:0000259" key="5">
    <source>
        <dbReference type="Pfam" id="PF04542"/>
    </source>
</evidence>
<dbReference type="PANTHER" id="PTHR43133:SF46">
    <property type="entry name" value="RNA POLYMERASE SIGMA-70 FACTOR ECF SUBFAMILY"/>
    <property type="match status" value="1"/>
</dbReference>